<evidence type="ECO:0000256" key="6">
    <source>
        <dbReference type="ARBA" id="ARBA00023014"/>
    </source>
</evidence>
<dbReference type="SFLD" id="SFLDS00029">
    <property type="entry name" value="Radical_SAM"/>
    <property type="match status" value="1"/>
</dbReference>
<dbReference type="SUPFAM" id="SSF102114">
    <property type="entry name" value="Radical SAM enzymes"/>
    <property type="match status" value="1"/>
</dbReference>
<dbReference type="PANTHER" id="PTHR30352:SF13">
    <property type="entry name" value="GLYCYL-RADICAL ENZYME ACTIVATING ENZYME YJJW-RELATED"/>
    <property type="match status" value="1"/>
</dbReference>
<dbReference type="Proteomes" id="UP000231550">
    <property type="component" value="Unassembled WGS sequence"/>
</dbReference>
<dbReference type="InterPro" id="IPR058240">
    <property type="entry name" value="rSAM_sf"/>
</dbReference>
<evidence type="ECO:0000256" key="5">
    <source>
        <dbReference type="ARBA" id="ARBA00023004"/>
    </source>
</evidence>
<keyword evidence="3" id="KW-0949">S-adenosyl-L-methionine</keyword>
<dbReference type="Gene3D" id="3.20.20.70">
    <property type="entry name" value="Aldolase class I"/>
    <property type="match status" value="1"/>
</dbReference>
<evidence type="ECO:0000256" key="3">
    <source>
        <dbReference type="ARBA" id="ARBA00022691"/>
    </source>
</evidence>
<gene>
    <name evidence="8" type="ORF">COV85_04610</name>
</gene>
<keyword evidence="2" id="KW-0004">4Fe-4S</keyword>
<dbReference type="CDD" id="cd01335">
    <property type="entry name" value="Radical_SAM"/>
    <property type="match status" value="1"/>
</dbReference>
<evidence type="ECO:0000313" key="8">
    <source>
        <dbReference type="EMBL" id="PIQ73979.1"/>
    </source>
</evidence>
<reference evidence="8 9" key="1">
    <citation type="submission" date="2017-09" db="EMBL/GenBank/DDBJ databases">
        <title>Depth-based differentiation of microbial function through sediment-hosted aquifers and enrichment of novel symbionts in the deep terrestrial subsurface.</title>
        <authorList>
            <person name="Probst A.J."/>
            <person name="Ladd B."/>
            <person name="Jarett J.K."/>
            <person name="Geller-Mcgrath D.E."/>
            <person name="Sieber C.M."/>
            <person name="Emerson J.B."/>
            <person name="Anantharaman K."/>
            <person name="Thomas B.C."/>
            <person name="Malmstrom R."/>
            <person name="Stieglmeier M."/>
            <person name="Klingl A."/>
            <person name="Woyke T."/>
            <person name="Ryan C.M."/>
            <person name="Banfield J.F."/>
        </authorList>
    </citation>
    <scope>NUCLEOTIDE SEQUENCE [LARGE SCALE GENOMIC DNA]</scope>
    <source>
        <strain evidence="8">CG11_big_fil_rev_8_21_14_0_20_44_10</strain>
    </source>
</reference>
<dbReference type="AlphaFoldDB" id="A0A2H0KPB6"/>
<dbReference type="GO" id="GO:0046872">
    <property type="term" value="F:metal ion binding"/>
    <property type="evidence" value="ECO:0007669"/>
    <property type="project" value="UniProtKB-KW"/>
</dbReference>
<dbReference type="EMBL" id="PCVN01000125">
    <property type="protein sequence ID" value="PIQ73979.1"/>
    <property type="molecule type" value="Genomic_DNA"/>
</dbReference>
<keyword evidence="6" id="KW-0411">Iron-sulfur</keyword>
<protein>
    <submittedName>
        <fullName evidence="8">Anaerobic ribonucleoside-triphosphate reductase activating protein</fullName>
    </submittedName>
</protein>
<evidence type="ECO:0000256" key="2">
    <source>
        <dbReference type="ARBA" id="ARBA00022485"/>
    </source>
</evidence>
<dbReference type="InterPro" id="IPR012840">
    <property type="entry name" value="NrdG2"/>
</dbReference>
<evidence type="ECO:0000256" key="1">
    <source>
        <dbReference type="ARBA" id="ARBA00001966"/>
    </source>
</evidence>
<dbReference type="SFLD" id="SFLDG01094">
    <property type="entry name" value="Uncharacterised_Radical_SAM_Su"/>
    <property type="match status" value="1"/>
</dbReference>
<feature type="domain" description="Radical SAM core" evidence="7">
    <location>
        <begin position="13"/>
        <end position="225"/>
    </location>
</feature>
<dbReference type="PROSITE" id="PS51918">
    <property type="entry name" value="RADICAL_SAM"/>
    <property type="match status" value="1"/>
</dbReference>
<proteinExistence type="predicted"/>
<comment type="cofactor">
    <cofactor evidence="1">
        <name>[4Fe-4S] cluster</name>
        <dbReference type="ChEBI" id="CHEBI:49883"/>
    </cofactor>
</comment>
<dbReference type="InterPro" id="IPR034457">
    <property type="entry name" value="Organic_radical-activating"/>
</dbReference>
<evidence type="ECO:0000259" key="7">
    <source>
        <dbReference type="PROSITE" id="PS51918"/>
    </source>
</evidence>
<name>A0A2H0KPB6_9BACT</name>
<dbReference type="InterPro" id="IPR013785">
    <property type="entry name" value="Aldolase_TIM"/>
</dbReference>
<accession>A0A2H0KPB6</accession>
<evidence type="ECO:0000313" key="9">
    <source>
        <dbReference type="Proteomes" id="UP000231550"/>
    </source>
</evidence>
<keyword evidence="4" id="KW-0479">Metal-binding</keyword>
<dbReference type="Pfam" id="PF04055">
    <property type="entry name" value="Radical_SAM"/>
    <property type="match status" value="1"/>
</dbReference>
<dbReference type="GO" id="GO:0003824">
    <property type="term" value="F:catalytic activity"/>
    <property type="evidence" value="ECO:0007669"/>
    <property type="project" value="InterPro"/>
</dbReference>
<organism evidence="8 9">
    <name type="scientific">Candidatus Portnoybacteria bacterium CG11_big_fil_rev_8_21_14_0_20_44_10</name>
    <dbReference type="NCBI Taxonomy" id="1974818"/>
    <lineage>
        <taxon>Bacteria</taxon>
        <taxon>Candidatus Portnoyibacteriota</taxon>
    </lineage>
</organism>
<dbReference type="GO" id="GO:0051539">
    <property type="term" value="F:4 iron, 4 sulfur cluster binding"/>
    <property type="evidence" value="ECO:0007669"/>
    <property type="project" value="UniProtKB-KW"/>
</dbReference>
<dbReference type="NCBIfam" id="TIGR02495">
    <property type="entry name" value="NrdG2"/>
    <property type="match status" value="1"/>
</dbReference>
<keyword evidence="5" id="KW-0408">Iron</keyword>
<evidence type="ECO:0000256" key="4">
    <source>
        <dbReference type="ARBA" id="ARBA00022723"/>
    </source>
</evidence>
<comment type="caution">
    <text evidence="8">The sequence shown here is derived from an EMBL/GenBank/DDBJ whole genome shotgun (WGS) entry which is preliminary data.</text>
</comment>
<dbReference type="PANTHER" id="PTHR30352">
    <property type="entry name" value="PYRUVATE FORMATE-LYASE-ACTIVATING ENZYME"/>
    <property type="match status" value="1"/>
</dbReference>
<sequence length="231" mass="26622">MKIGGLQKLTLIDYPGKVAATVFTVGCNFFCPFCHNPDLVLLKKSEQYPFLSEEQFFWWLEKKLGLLDGVCISGGEPTIHKDLPDFIKEIKSLGFIVKLDTNGSNPEMLEYLIKNNLIDYVAMDIKAPINKYSKFYRLATNVAAIKKSVNLICQLADYEFRTTVIPDFHKKRDFTEIGEWLMGSNKYVLQQFRPEKTLDPAFADVRPYSDEELKSFCEGLKPYFKKCEVRL</sequence>
<dbReference type="InterPro" id="IPR007197">
    <property type="entry name" value="rSAM"/>
</dbReference>